<dbReference type="Proteomes" id="UP001164250">
    <property type="component" value="Chromosome 15"/>
</dbReference>
<protein>
    <submittedName>
        <fullName evidence="1">Uncharacterized protein</fullName>
    </submittedName>
</protein>
<keyword evidence="2" id="KW-1185">Reference proteome</keyword>
<evidence type="ECO:0000313" key="1">
    <source>
        <dbReference type="EMBL" id="KAJ0076336.1"/>
    </source>
</evidence>
<sequence>MNMKNITGGHRKYPIESCIVLPPKISSAGLLREFDDKNYKWLDYASPRLQLIIVLIFVITQGFHSVLKHLGLPLITSQIIAGVLLSEAIFPKQWSDILMSQDNVQLLGTIGEFGYIFFMFLSGVKMDTSMVTSGGAKPCYLAFLTVVVPMIYAVSSIVISSNKHKELTSILSISPMFYRTCFPVIHCLLTELKILNSELGRLAHSTAIIADFFSFICVLGVSVALGTSQGIPTALSGEVRIVLFFILIAMIVLRPAMLLMVKLTPEGQQVNQTCIYSIIGLFLISMRLIPDVFKKFYLLVIYVLGLAVPHGPPLGSALVEKFECMNSSFFVPIFVTTCSMRLQKFTLDFRNEMVKEHTVIATETLLVKFLSCLGPLLYGQMQKRDAFALALILSAKGIVELAAYTFMSDGKALTPELFQAGLFFLTFSASIVPALVRKLYDPSRKYAGYQISKIMDVKLDAELQIVTCIHAPNNVTSVINMLNISYPTKGSPLAVSVLHLVKLRGVAAPIFLSHQNRSKSLTGYWYSENVILSFKKFEGNHLGAVTLNAFTAISPPEFMYDDICTLALDKLASLIILPFHRTWYIDGSLDSQDNTIRNLNIRVLEKSPCSVGILIDHGNIRRPIYPDAPAESYSKIAMLFFGGKDDREALTLAKRMAANTKVRLTIAQFIAKNDDGQVDWETTVDSEFLNNAKSTGYTSYIKHIVNDGRETVNMVHSMVNEFDLIIVGRRYNIEDPRTSGLKEWSEFPEIGVMGDLLASKDLTGKCSVLVVQQQHIV</sequence>
<accession>A0ACC0ZWF6</accession>
<reference evidence="2" key="1">
    <citation type="journal article" date="2023" name="G3 (Bethesda)">
        <title>Genome assembly and association tests identify interacting loci associated with vigor, precocity, and sex in interspecific pistachio rootstocks.</title>
        <authorList>
            <person name="Palmer W."/>
            <person name="Jacygrad E."/>
            <person name="Sagayaradj S."/>
            <person name="Cavanaugh K."/>
            <person name="Han R."/>
            <person name="Bertier L."/>
            <person name="Beede B."/>
            <person name="Kafkas S."/>
            <person name="Golino D."/>
            <person name="Preece J."/>
            <person name="Michelmore R."/>
        </authorList>
    </citation>
    <scope>NUCLEOTIDE SEQUENCE [LARGE SCALE GENOMIC DNA]</scope>
</reference>
<gene>
    <name evidence="1" type="ORF">Patl1_34008</name>
</gene>
<name>A0ACC0ZWF6_9ROSI</name>
<dbReference type="EMBL" id="CM047910">
    <property type="protein sequence ID" value="KAJ0076336.1"/>
    <property type="molecule type" value="Genomic_DNA"/>
</dbReference>
<proteinExistence type="predicted"/>
<organism evidence="1 2">
    <name type="scientific">Pistacia atlantica</name>
    <dbReference type="NCBI Taxonomy" id="434234"/>
    <lineage>
        <taxon>Eukaryota</taxon>
        <taxon>Viridiplantae</taxon>
        <taxon>Streptophyta</taxon>
        <taxon>Embryophyta</taxon>
        <taxon>Tracheophyta</taxon>
        <taxon>Spermatophyta</taxon>
        <taxon>Magnoliopsida</taxon>
        <taxon>eudicotyledons</taxon>
        <taxon>Gunneridae</taxon>
        <taxon>Pentapetalae</taxon>
        <taxon>rosids</taxon>
        <taxon>malvids</taxon>
        <taxon>Sapindales</taxon>
        <taxon>Anacardiaceae</taxon>
        <taxon>Pistacia</taxon>
    </lineage>
</organism>
<comment type="caution">
    <text evidence="1">The sequence shown here is derived from an EMBL/GenBank/DDBJ whole genome shotgun (WGS) entry which is preliminary data.</text>
</comment>
<evidence type="ECO:0000313" key="2">
    <source>
        <dbReference type="Proteomes" id="UP001164250"/>
    </source>
</evidence>